<dbReference type="AlphaFoldDB" id="A0A9X1B2Q8"/>
<dbReference type="Gene3D" id="2.60.120.10">
    <property type="entry name" value="Jelly Rolls"/>
    <property type="match status" value="1"/>
</dbReference>
<dbReference type="Pfam" id="PF07883">
    <property type="entry name" value="Cupin_2"/>
    <property type="match status" value="1"/>
</dbReference>
<dbReference type="Proteomes" id="UP001138768">
    <property type="component" value="Unassembled WGS sequence"/>
</dbReference>
<proteinExistence type="predicted"/>
<organism evidence="2 3">
    <name type="scientific">Lamprobacter modestohalophilus</name>
    <dbReference type="NCBI Taxonomy" id="1064514"/>
    <lineage>
        <taxon>Bacteria</taxon>
        <taxon>Pseudomonadati</taxon>
        <taxon>Pseudomonadota</taxon>
        <taxon>Gammaproteobacteria</taxon>
        <taxon>Chromatiales</taxon>
        <taxon>Chromatiaceae</taxon>
        <taxon>Lamprobacter</taxon>
    </lineage>
</organism>
<protein>
    <submittedName>
        <fullName evidence="2">Cupin</fullName>
    </submittedName>
</protein>
<keyword evidence="3" id="KW-1185">Reference proteome</keyword>
<reference evidence="2 3" key="1">
    <citation type="journal article" date="2020" name="Microorganisms">
        <title>Osmotic Adaptation and Compatible Solute Biosynthesis of Phototrophic Bacteria as Revealed from Genome Analyses.</title>
        <authorList>
            <person name="Imhoff J.F."/>
            <person name="Rahn T."/>
            <person name="Kunzel S."/>
            <person name="Keller A."/>
            <person name="Neulinger S.C."/>
        </authorList>
    </citation>
    <scope>NUCLEOTIDE SEQUENCE [LARGE SCALE GENOMIC DNA]</scope>
    <source>
        <strain evidence="2 3">DSM 25653</strain>
    </source>
</reference>
<gene>
    <name evidence="2" type="ORF">CKO42_03905</name>
</gene>
<dbReference type="EMBL" id="NRRY01000004">
    <property type="protein sequence ID" value="MBK1617610.1"/>
    <property type="molecule type" value="Genomic_DNA"/>
</dbReference>
<dbReference type="CDD" id="cd06981">
    <property type="entry name" value="cupin_reut_a1446"/>
    <property type="match status" value="1"/>
</dbReference>
<evidence type="ECO:0000313" key="3">
    <source>
        <dbReference type="Proteomes" id="UP001138768"/>
    </source>
</evidence>
<dbReference type="InterPro" id="IPR014710">
    <property type="entry name" value="RmlC-like_jellyroll"/>
</dbReference>
<evidence type="ECO:0000259" key="1">
    <source>
        <dbReference type="Pfam" id="PF07883"/>
    </source>
</evidence>
<comment type="caution">
    <text evidence="2">The sequence shown here is derived from an EMBL/GenBank/DDBJ whole genome shotgun (WGS) entry which is preliminary data.</text>
</comment>
<dbReference type="SUPFAM" id="SSF51182">
    <property type="entry name" value="RmlC-like cupins"/>
    <property type="match status" value="1"/>
</dbReference>
<sequence>MTQRGNLFADLPSPATGEVFEELQRCRNLRIERITSSGEPEPVLYDQAHDEWVLLLSGEARLEIAGETIALSRGDYLFIPAHTPHRVLQTSAEPTSAEPGCTCTWLAIHLEA</sequence>
<accession>A0A9X1B2Q8</accession>
<name>A0A9X1B2Q8_9GAMM</name>
<feature type="domain" description="Cupin type-2" evidence="1">
    <location>
        <begin position="41"/>
        <end position="95"/>
    </location>
</feature>
<dbReference type="InterPro" id="IPR011051">
    <property type="entry name" value="RmlC_Cupin_sf"/>
</dbReference>
<dbReference type="InterPro" id="IPR013096">
    <property type="entry name" value="Cupin_2"/>
</dbReference>
<evidence type="ECO:0000313" key="2">
    <source>
        <dbReference type="EMBL" id="MBK1617610.1"/>
    </source>
</evidence>